<keyword evidence="8 16" id="KW-0479">Metal-binding</keyword>
<feature type="binding site" evidence="16">
    <location>
        <position position="103"/>
    </location>
    <ligand>
        <name>FMN</name>
        <dbReference type="ChEBI" id="CHEBI:58210"/>
    </ligand>
</feature>
<evidence type="ECO:0000256" key="9">
    <source>
        <dbReference type="ARBA" id="ARBA00022741"/>
    </source>
</evidence>
<dbReference type="Pfam" id="PF01982">
    <property type="entry name" value="CTP-dep_RFKase"/>
    <property type="match status" value="1"/>
</dbReference>
<dbReference type="InterPro" id="IPR053397">
    <property type="entry name" value="Archaeal_Riboflavin_Kinase"/>
</dbReference>
<dbReference type="GO" id="GO:0009398">
    <property type="term" value="P:FMN biosynthetic process"/>
    <property type="evidence" value="ECO:0007669"/>
    <property type="project" value="UniProtKB-UniRule"/>
</dbReference>
<dbReference type="Gene3D" id="2.40.30.30">
    <property type="entry name" value="Riboflavin kinase-like"/>
    <property type="match status" value="1"/>
</dbReference>
<dbReference type="UniPathway" id="UPA00276">
    <property type="reaction ID" value="UER00929"/>
</dbReference>
<evidence type="ECO:0000313" key="19">
    <source>
        <dbReference type="Proteomes" id="UP000053695"/>
    </source>
</evidence>
<dbReference type="SUPFAM" id="SSF82114">
    <property type="entry name" value="Riboflavin kinase-like"/>
    <property type="match status" value="1"/>
</dbReference>
<dbReference type="AlphaFoldDB" id="N6VQH6"/>
<keyword evidence="19" id="KW-1185">Reference proteome</keyword>
<evidence type="ECO:0000256" key="12">
    <source>
        <dbReference type="ARBA" id="ARBA00029789"/>
    </source>
</evidence>
<comment type="similarity">
    <text evidence="2 16">Belongs to the archaeal riboflavin kinase family.</text>
</comment>
<evidence type="ECO:0000256" key="13">
    <source>
        <dbReference type="ARBA" id="ARBA00030544"/>
    </source>
</evidence>
<dbReference type="GO" id="GO:0000166">
    <property type="term" value="F:nucleotide binding"/>
    <property type="evidence" value="ECO:0007669"/>
    <property type="project" value="UniProtKB-UniRule"/>
</dbReference>
<feature type="binding site" evidence="16">
    <location>
        <position position="95"/>
    </location>
    <ligand>
        <name>FMN</name>
        <dbReference type="ChEBI" id="CHEBI:58210"/>
    </ligand>
</feature>
<evidence type="ECO:0000256" key="7">
    <source>
        <dbReference type="ARBA" id="ARBA00022679"/>
    </source>
</evidence>
<comment type="caution">
    <text evidence="18">The sequence shown here is derived from an EMBL/GenBank/DDBJ whole genome shotgun (WGS) entry which is preliminary data.</text>
</comment>
<dbReference type="PATRIC" id="fig|1069083.5.peg.796"/>
<keyword evidence="9 16" id="KW-0547">Nucleotide-binding</keyword>
<name>N6VQH6_9EURY</name>
<keyword evidence="7 16" id="KW-0808">Transferase</keyword>
<proteinExistence type="inferred from homology"/>
<dbReference type="EMBL" id="APMM01000026">
    <property type="protein sequence ID" value="ENN96130.1"/>
    <property type="molecule type" value="Genomic_DNA"/>
</dbReference>
<dbReference type="STRING" id="1069083.GCA_000371805_00726"/>
<feature type="binding site" evidence="16">
    <location>
        <begin position="10"/>
        <end position="15"/>
    </location>
    <ligand>
        <name>CDP</name>
        <dbReference type="ChEBI" id="CHEBI:58069"/>
    </ligand>
</feature>
<comment type="function">
    <text evidence="16">Catalyzes the CTP-dependent phosphorylation of riboflavin (vitamin B2) to form flavin mononucleotide (FMN).</text>
</comment>
<evidence type="ECO:0000256" key="10">
    <source>
        <dbReference type="ARBA" id="ARBA00022777"/>
    </source>
</evidence>
<dbReference type="RefSeq" id="WP_004591531.1">
    <property type="nucleotide sequence ID" value="NZ_APMM01000026.1"/>
</dbReference>
<dbReference type="GO" id="GO:0009231">
    <property type="term" value="P:riboflavin biosynthetic process"/>
    <property type="evidence" value="ECO:0007669"/>
    <property type="project" value="InterPro"/>
</dbReference>
<evidence type="ECO:0000259" key="17">
    <source>
        <dbReference type="Pfam" id="PF01982"/>
    </source>
</evidence>
<gene>
    <name evidence="16" type="primary">ribK</name>
    <name evidence="18" type="ORF">J422_04063</name>
</gene>
<organism evidence="18 19">
    <name type="scientific">Methanocaldococcus villosus KIN24-T80</name>
    <dbReference type="NCBI Taxonomy" id="1069083"/>
    <lineage>
        <taxon>Archaea</taxon>
        <taxon>Methanobacteriati</taxon>
        <taxon>Methanobacteriota</taxon>
        <taxon>Methanomada group</taxon>
        <taxon>Methanococci</taxon>
        <taxon>Methanococcales</taxon>
        <taxon>Methanocaldococcaceae</taxon>
        <taxon>Methanocaldococcus</taxon>
    </lineage>
</organism>
<dbReference type="NCBIfam" id="NF040694">
    <property type="entry name" value="ribK_Meth"/>
    <property type="match status" value="1"/>
</dbReference>
<evidence type="ECO:0000256" key="1">
    <source>
        <dbReference type="ARBA" id="ARBA00005219"/>
    </source>
</evidence>
<reference evidence="18 19" key="1">
    <citation type="journal article" date="2013" name="Genome Announc.">
        <title>Draft Genome Sequence of a Highly Flagellated, Fast-Swimming Archaeon, Methanocaldococcus villosus Strain KIN24-T80 (DSM 22612).</title>
        <authorList>
            <person name="Thennarasu S."/>
            <person name="Polireddy D."/>
            <person name="Antony A."/>
            <person name="Yada M.R."/>
            <person name="Algarawi S."/>
            <person name="Sivakumar N."/>
        </authorList>
    </citation>
    <scope>NUCLEOTIDE SEQUENCE [LARGE SCALE GENOMIC DNA]</scope>
    <source>
        <strain evidence="18 19">KIN24-T80</strain>
    </source>
</reference>
<evidence type="ECO:0000256" key="14">
    <source>
        <dbReference type="ARBA" id="ARBA00033116"/>
    </source>
</evidence>
<evidence type="ECO:0000256" key="16">
    <source>
        <dbReference type="HAMAP-Rule" id="MF_01285"/>
    </source>
</evidence>
<evidence type="ECO:0000256" key="3">
    <source>
        <dbReference type="ARBA" id="ARBA00011987"/>
    </source>
</evidence>
<evidence type="ECO:0000256" key="15">
    <source>
        <dbReference type="ARBA" id="ARBA00047857"/>
    </source>
</evidence>
<dbReference type="PANTHER" id="PTHR40706:SF1">
    <property type="entry name" value="RIBOFLAVIN KINASE"/>
    <property type="match status" value="1"/>
</dbReference>
<feature type="binding site" evidence="16">
    <location>
        <position position="41"/>
    </location>
    <ligand>
        <name>Mg(2+)</name>
        <dbReference type="ChEBI" id="CHEBI:18420"/>
    </ligand>
</feature>
<accession>N6VQH6</accession>
<protein>
    <recommendedName>
        <fullName evidence="4 16">Riboflavin kinase</fullName>
        <shortName evidence="16">RFK</shortName>
        <ecNumber evidence="3 16">2.7.1.161</ecNumber>
    </recommendedName>
    <alternativeName>
        <fullName evidence="13 16">CTP-dependent riboflavin kinase</fullName>
    </alternativeName>
    <alternativeName>
        <fullName evidence="14 16">CTP:riboflavin 5'-phosphotransferase</fullName>
    </alternativeName>
    <alternativeName>
        <fullName evidence="12 16">Flavokinase</fullName>
    </alternativeName>
</protein>
<feature type="domain" description="Riboflavin kinase" evidence="17">
    <location>
        <begin position="7"/>
        <end position="126"/>
    </location>
</feature>
<keyword evidence="10 16" id="KW-0418">Kinase</keyword>
<dbReference type="PANTHER" id="PTHR40706">
    <property type="entry name" value="RIBOFLAVIN KINASE"/>
    <property type="match status" value="1"/>
</dbReference>
<comment type="cofactor">
    <cofactor evidence="16">
        <name>Mg(2+)</name>
        <dbReference type="ChEBI" id="CHEBI:18420"/>
    </cofactor>
    <text evidence="16">Binds 1 Mg(2+) ion per subunit.</text>
</comment>
<comment type="catalytic activity">
    <reaction evidence="15 16">
        <text>riboflavin + CTP = CDP + FMN + H(+)</text>
        <dbReference type="Rhea" id="RHEA:25021"/>
        <dbReference type="ChEBI" id="CHEBI:15378"/>
        <dbReference type="ChEBI" id="CHEBI:37563"/>
        <dbReference type="ChEBI" id="CHEBI:57986"/>
        <dbReference type="ChEBI" id="CHEBI:58069"/>
        <dbReference type="ChEBI" id="CHEBI:58210"/>
        <dbReference type="EC" id="2.7.1.161"/>
    </reaction>
</comment>
<evidence type="ECO:0000256" key="8">
    <source>
        <dbReference type="ARBA" id="ARBA00022723"/>
    </source>
</evidence>
<keyword evidence="6 16" id="KW-0288">FMN</keyword>
<dbReference type="EC" id="2.7.1.161" evidence="3 16"/>
<feature type="binding site" evidence="16">
    <location>
        <position position="39"/>
    </location>
    <ligand>
        <name>Mg(2+)</name>
        <dbReference type="ChEBI" id="CHEBI:18420"/>
    </ligand>
</feature>
<evidence type="ECO:0000256" key="5">
    <source>
        <dbReference type="ARBA" id="ARBA00022630"/>
    </source>
</evidence>
<dbReference type="GO" id="GO:0000287">
    <property type="term" value="F:magnesium ion binding"/>
    <property type="evidence" value="ECO:0007669"/>
    <property type="project" value="UniProtKB-UniRule"/>
</dbReference>
<sequence length="126" mass="14549">MIIKGKIISGKGEGRYYLSIKKYKKDIRKLLNFEPYEGTLNLKLNMDFNIENFNYLETEDFILNGKKYFGVRLLPVKIKVRDGVICGAIISPKKTDHGRDVIEIIAPIKLREKYNLKDGDVLEVVI</sequence>
<keyword evidence="11 16" id="KW-0460">Magnesium</keyword>
<dbReference type="OrthoDB" id="30955at2157"/>
<evidence type="ECO:0000256" key="4">
    <source>
        <dbReference type="ARBA" id="ARBA00017394"/>
    </source>
</evidence>
<dbReference type="InterPro" id="IPR023602">
    <property type="entry name" value="Riboflavin_kinase_CTP-dep"/>
</dbReference>
<evidence type="ECO:0000256" key="6">
    <source>
        <dbReference type="ARBA" id="ARBA00022643"/>
    </source>
</evidence>
<dbReference type="HAMAP" id="MF_01285">
    <property type="entry name" value="Riboflavin_kinase"/>
    <property type="match status" value="1"/>
</dbReference>
<feature type="binding site" evidence="16">
    <location>
        <begin position="108"/>
        <end position="111"/>
    </location>
    <ligand>
        <name>CDP</name>
        <dbReference type="ChEBI" id="CHEBI:58069"/>
    </ligand>
</feature>
<dbReference type="GO" id="GO:0008531">
    <property type="term" value="F:riboflavin kinase activity"/>
    <property type="evidence" value="ECO:0007669"/>
    <property type="project" value="InterPro"/>
</dbReference>
<dbReference type="InterPro" id="IPR039063">
    <property type="entry name" value="RibK_CTP-dep"/>
</dbReference>
<comment type="caution">
    <text evidence="16">Lacks conserved residue(s) required for the propagation of feature annotation.</text>
</comment>
<evidence type="ECO:0000256" key="2">
    <source>
        <dbReference type="ARBA" id="ARBA00006428"/>
    </source>
</evidence>
<dbReference type="Proteomes" id="UP000053695">
    <property type="component" value="Unassembled WGS sequence"/>
</dbReference>
<dbReference type="InterPro" id="IPR023465">
    <property type="entry name" value="Riboflavin_kinase_dom_sf"/>
</dbReference>
<dbReference type="InterPro" id="IPR023470">
    <property type="entry name" value="Riboflavin_kinase_archaeal"/>
</dbReference>
<evidence type="ECO:0000313" key="18">
    <source>
        <dbReference type="EMBL" id="ENN96130.1"/>
    </source>
</evidence>
<comment type="pathway">
    <text evidence="1 16">Cofactor biosynthesis; FMN biosynthesis; FMN from riboflavin (CTP route): step 1/1.</text>
</comment>
<keyword evidence="5 16" id="KW-0285">Flavoprotein</keyword>
<evidence type="ECO:0000256" key="11">
    <source>
        <dbReference type="ARBA" id="ARBA00022842"/>
    </source>
</evidence>